<organism evidence="1 2">
    <name type="scientific">Funneliformis mosseae</name>
    <name type="common">Endomycorrhizal fungus</name>
    <name type="synonym">Glomus mosseae</name>
    <dbReference type="NCBI Taxonomy" id="27381"/>
    <lineage>
        <taxon>Eukaryota</taxon>
        <taxon>Fungi</taxon>
        <taxon>Fungi incertae sedis</taxon>
        <taxon>Mucoromycota</taxon>
        <taxon>Glomeromycotina</taxon>
        <taxon>Glomeromycetes</taxon>
        <taxon>Glomerales</taxon>
        <taxon>Glomeraceae</taxon>
        <taxon>Funneliformis</taxon>
    </lineage>
</organism>
<name>A0A9N9E4M9_FUNMO</name>
<feature type="non-terminal residue" evidence="1">
    <location>
        <position position="125"/>
    </location>
</feature>
<keyword evidence="2" id="KW-1185">Reference proteome</keyword>
<evidence type="ECO:0000313" key="1">
    <source>
        <dbReference type="EMBL" id="CAG8664082.1"/>
    </source>
</evidence>
<evidence type="ECO:0000313" key="2">
    <source>
        <dbReference type="Proteomes" id="UP000789375"/>
    </source>
</evidence>
<dbReference type="EMBL" id="CAJVPP010005380">
    <property type="protein sequence ID" value="CAG8664082.1"/>
    <property type="molecule type" value="Genomic_DNA"/>
</dbReference>
<proteinExistence type="predicted"/>
<protein>
    <submittedName>
        <fullName evidence="1">8451_t:CDS:1</fullName>
    </submittedName>
</protein>
<comment type="caution">
    <text evidence="1">The sequence shown here is derived from an EMBL/GenBank/DDBJ whole genome shotgun (WGS) entry which is preliminary data.</text>
</comment>
<reference evidence="1" key="1">
    <citation type="submission" date="2021-06" db="EMBL/GenBank/DDBJ databases">
        <authorList>
            <person name="Kallberg Y."/>
            <person name="Tangrot J."/>
            <person name="Rosling A."/>
        </authorList>
    </citation>
    <scope>NUCLEOTIDE SEQUENCE</scope>
    <source>
        <strain evidence="1">87-6 pot B 2015</strain>
    </source>
</reference>
<accession>A0A9N9E4M9</accession>
<dbReference type="AlphaFoldDB" id="A0A9N9E4M9"/>
<sequence>MFNDSLYKSSGAELKLMTDMDKYLIVENGICKGITIANYQYAKANNLQYSDYNPSKPKSYILYNNINALYSEEMIQYMLTEILAKVDLLDIQNITLSISVRKAEVSENWLSLYNEKLVHDKEVKG</sequence>
<gene>
    <name evidence="1" type="ORF">FMOSSE_LOCUS12083</name>
</gene>
<dbReference type="Proteomes" id="UP000789375">
    <property type="component" value="Unassembled WGS sequence"/>
</dbReference>